<reference evidence="1 2" key="2">
    <citation type="journal article" date="2010" name="Nucleic Acids Res.">
        <title>BeetleBase in 2010: revisions to provide comprehensive genomic information for Tribolium castaneum.</title>
        <authorList>
            <person name="Kim H.S."/>
            <person name="Murphy T."/>
            <person name="Xia J."/>
            <person name="Caragea D."/>
            <person name="Park Y."/>
            <person name="Beeman R.W."/>
            <person name="Lorenzen M.D."/>
            <person name="Butcher S."/>
            <person name="Manak J.R."/>
            <person name="Brown S.J."/>
        </authorList>
    </citation>
    <scope>GENOME REANNOTATION</scope>
    <source>
        <strain evidence="1 2">Georgia GA2</strain>
    </source>
</reference>
<name>A0A139WCJ1_TRICA</name>
<sequence>MITGDAKVRKSLEINIIFVLRNWTLNIMNLVPIG</sequence>
<reference evidence="1 2" key="1">
    <citation type="journal article" date="2008" name="Nature">
        <title>The genome of the model beetle and pest Tribolium castaneum.</title>
        <authorList>
            <consortium name="Tribolium Genome Sequencing Consortium"/>
            <person name="Richards S."/>
            <person name="Gibbs R.A."/>
            <person name="Weinstock G.M."/>
            <person name="Brown S.J."/>
            <person name="Denell R."/>
            <person name="Beeman R.W."/>
            <person name="Gibbs R."/>
            <person name="Beeman R.W."/>
            <person name="Brown S.J."/>
            <person name="Bucher G."/>
            <person name="Friedrich M."/>
            <person name="Grimmelikhuijzen C.J."/>
            <person name="Klingler M."/>
            <person name="Lorenzen M."/>
            <person name="Richards S."/>
            <person name="Roth S."/>
            <person name="Schroder R."/>
            <person name="Tautz D."/>
            <person name="Zdobnov E.M."/>
            <person name="Muzny D."/>
            <person name="Gibbs R.A."/>
            <person name="Weinstock G.M."/>
            <person name="Attaway T."/>
            <person name="Bell S."/>
            <person name="Buhay C.J."/>
            <person name="Chandrabose M.N."/>
            <person name="Chavez D."/>
            <person name="Clerk-Blankenburg K.P."/>
            <person name="Cree A."/>
            <person name="Dao M."/>
            <person name="Davis C."/>
            <person name="Chacko J."/>
            <person name="Dinh H."/>
            <person name="Dugan-Rocha S."/>
            <person name="Fowler G."/>
            <person name="Garner T.T."/>
            <person name="Garnes J."/>
            <person name="Gnirke A."/>
            <person name="Hawes A."/>
            <person name="Hernandez J."/>
            <person name="Hines S."/>
            <person name="Holder M."/>
            <person name="Hume J."/>
            <person name="Jhangiani S.N."/>
            <person name="Joshi V."/>
            <person name="Khan Z.M."/>
            <person name="Jackson L."/>
            <person name="Kovar C."/>
            <person name="Kowis A."/>
            <person name="Lee S."/>
            <person name="Lewis L.R."/>
            <person name="Margolis J."/>
            <person name="Morgan M."/>
            <person name="Nazareth L.V."/>
            <person name="Nguyen N."/>
            <person name="Okwuonu G."/>
            <person name="Parker D."/>
            <person name="Richards S."/>
            <person name="Ruiz S.J."/>
            <person name="Santibanez J."/>
            <person name="Savard J."/>
            <person name="Scherer S.E."/>
            <person name="Schneider B."/>
            <person name="Sodergren E."/>
            <person name="Tautz D."/>
            <person name="Vattahil S."/>
            <person name="Villasana D."/>
            <person name="White C.S."/>
            <person name="Wright R."/>
            <person name="Park Y."/>
            <person name="Beeman R.W."/>
            <person name="Lord J."/>
            <person name="Oppert B."/>
            <person name="Lorenzen M."/>
            <person name="Brown S."/>
            <person name="Wang L."/>
            <person name="Savard J."/>
            <person name="Tautz D."/>
            <person name="Richards S."/>
            <person name="Weinstock G."/>
            <person name="Gibbs R.A."/>
            <person name="Liu Y."/>
            <person name="Worley K."/>
            <person name="Weinstock G."/>
            <person name="Elsik C.G."/>
            <person name="Reese J.T."/>
            <person name="Elhaik E."/>
            <person name="Landan G."/>
            <person name="Graur D."/>
            <person name="Arensburger P."/>
            <person name="Atkinson P."/>
            <person name="Beeman R.W."/>
            <person name="Beidler J."/>
            <person name="Brown S.J."/>
            <person name="Demuth J.P."/>
            <person name="Drury D.W."/>
            <person name="Du Y.Z."/>
            <person name="Fujiwara H."/>
            <person name="Lorenzen M."/>
            <person name="Maselli V."/>
            <person name="Osanai M."/>
            <person name="Park Y."/>
            <person name="Robertson H.M."/>
            <person name="Tu Z."/>
            <person name="Wang J.J."/>
            <person name="Wang S."/>
            <person name="Richards S."/>
            <person name="Song H."/>
            <person name="Zhang L."/>
            <person name="Sodergren E."/>
            <person name="Werner D."/>
            <person name="Stanke M."/>
            <person name="Morgenstern B."/>
            <person name="Solovyev V."/>
            <person name="Kosarev P."/>
            <person name="Brown G."/>
            <person name="Chen H.C."/>
            <person name="Ermolaeva O."/>
            <person name="Hlavina W."/>
            <person name="Kapustin Y."/>
            <person name="Kiryutin B."/>
            <person name="Kitts P."/>
            <person name="Maglott D."/>
            <person name="Pruitt K."/>
            <person name="Sapojnikov V."/>
            <person name="Souvorov A."/>
            <person name="Mackey A.J."/>
            <person name="Waterhouse R.M."/>
            <person name="Wyder S."/>
            <person name="Zdobnov E.M."/>
            <person name="Zdobnov E.M."/>
            <person name="Wyder S."/>
            <person name="Kriventseva E.V."/>
            <person name="Kadowaki T."/>
            <person name="Bork P."/>
            <person name="Aranda M."/>
            <person name="Bao R."/>
            <person name="Beermann A."/>
            <person name="Berns N."/>
            <person name="Bolognesi R."/>
            <person name="Bonneton F."/>
            <person name="Bopp D."/>
            <person name="Brown S.J."/>
            <person name="Bucher G."/>
            <person name="Butts T."/>
            <person name="Chaumot A."/>
            <person name="Denell R.E."/>
            <person name="Ferrier D.E."/>
            <person name="Friedrich M."/>
            <person name="Gordon C.M."/>
            <person name="Jindra M."/>
            <person name="Klingler M."/>
            <person name="Lan Q."/>
            <person name="Lattorff H.M."/>
            <person name="Laudet V."/>
            <person name="von Levetsow C."/>
            <person name="Liu Z."/>
            <person name="Lutz R."/>
            <person name="Lynch J.A."/>
            <person name="da Fonseca R.N."/>
            <person name="Posnien N."/>
            <person name="Reuter R."/>
            <person name="Roth S."/>
            <person name="Savard J."/>
            <person name="Schinko J.B."/>
            <person name="Schmitt C."/>
            <person name="Schoppmeier M."/>
            <person name="Schroder R."/>
            <person name="Shippy T.D."/>
            <person name="Simonnet F."/>
            <person name="Marques-Souza H."/>
            <person name="Tautz D."/>
            <person name="Tomoyasu Y."/>
            <person name="Trauner J."/>
            <person name="Van der Zee M."/>
            <person name="Vervoort M."/>
            <person name="Wittkopp N."/>
            <person name="Wimmer E.A."/>
            <person name="Yang X."/>
            <person name="Jones A.K."/>
            <person name="Sattelle D.B."/>
            <person name="Ebert P.R."/>
            <person name="Nelson D."/>
            <person name="Scott J.G."/>
            <person name="Beeman R.W."/>
            <person name="Muthukrishnan S."/>
            <person name="Kramer K.J."/>
            <person name="Arakane Y."/>
            <person name="Beeman R.W."/>
            <person name="Zhu Q."/>
            <person name="Hogenkamp D."/>
            <person name="Dixit R."/>
            <person name="Oppert B."/>
            <person name="Jiang H."/>
            <person name="Zou Z."/>
            <person name="Marshall J."/>
            <person name="Elpidina E."/>
            <person name="Vinokurov K."/>
            <person name="Oppert C."/>
            <person name="Zou Z."/>
            <person name="Evans J."/>
            <person name="Lu Z."/>
            <person name="Zhao P."/>
            <person name="Sumathipala N."/>
            <person name="Altincicek B."/>
            <person name="Vilcinskas A."/>
            <person name="Williams M."/>
            <person name="Hultmark D."/>
            <person name="Hetru C."/>
            <person name="Jiang H."/>
            <person name="Grimmelikhuijzen C.J."/>
            <person name="Hauser F."/>
            <person name="Cazzamali G."/>
            <person name="Williamson M."/>
            <person name="Park Y."/>
            <person name="Li B."/>
            <person name="Tanaka Y."/>
            <person name="Predel R."/>
            <person name="Neupert S."/>
            <person name="Schachtner J."/>
            <person name="Verleyen P."/>
            <person name="Raible F."/>
            <person name="Bork P."/>
            <person name="Friedrich M."/>
            <person name="Walden K.K."/>
            <person name="Robertson H.M."/>
            <person name="Angeli S."/>
            <person name="Foret S."/>
            <person name="Bucher G."/>
            <person name="Schuetz S."/>
            <person name="Maleszka R."/>
            <person name="Wimmer E.A."/>
            <person name="Beeman R.W."/>
            <person name="Lorenzen M."/>
            <person name="Tomoyasu Y."/>
            <person name="Miller S.C."/>
            <person name="Grossmann D."/>
            <person name="Bucher G."/>
        </authorList>
    </citation>
    <scope>NUCLEOTIDE SEQUENCE [LARGE SCALE GENOMIC DNA]</scope>
    <source>
        <strain evidence="1 2">Georgia GA2</strain>
    </source>
</reference>
<evidence type="ECO:0000313" key="1">
    <source>
        <dbReference type="EMBL" id="KYB25551.1"/>
    </source>
</evidence>
<dbReference type="EMBL" id="KQ971371">
    <property type="protein sequence ID" value="KYB25551.1"/>
    <property type="molecule type" value="Genomic_DNA"/>
</dbReference>
<evidence type="ECO:0000313" key="2">
    <source>
        <dbReference type="Proteomes" id="UP000007266"/>
    </source>
</evidence>
<dbReference type="InParanoid" id="A0A139WCJ1"/>
<gene>
    <name evidence="1" type="primary">AUGUSTUS-3.0.2_34319</name>
    <name evidence="1" type="ORF">TcasGA2_TC034319</name>
</gene>
<dbReference type="AlphaFoldDB" id="A0A139WCJ1"/>
<proteinExistence type="predicted"/>
<protein>
    <submittedName>
        <fullName evidence="1">Uncharacterized protein</fullName>
    </submittedName>
</protein>
<dbReference type="Proteomes" id="UP000007266">
    <property type="component" value="Linkage group 9"/>
</dbReference>
<keyword evidence="2" id="KW-1185">Reference proteome</keyword>
<organism evidence="1 2">
    <name type="scientific">Tribolium castaneum</name>
    <name type="common">Red flour beetle</name>
    <dbReference type="NCBI Taxonomy" id="7070"/>
    <lineage>
        <taxon>Eukaryota</taxon>
        <taxon>Metazoa</taxon>
        <taxon>Ecdysozoa</taxon>
        <taxon>Arthropoda</taxon>
        <taxon>Hexapoda</taxon>
        <taxon>Insecta</taxon>
        <taxon>Pterygota</taxon>
        <taxon>Neoptera</taxon>
        <taxon>Endopterygota</taxon>
        <taxon>Coleoptera</taxon>
        <taxon>Polyphaga</taxon>
        <taxon>Cucujiformia</taxon>
        <taxon>Tenebrionidae</taxon>
        <taxon>Tenebrionidae incertae sedis</taxon>
        <taxon>Tribolium</taxon>
    </lineage>
</organism>
<accession>A0A139WCJ1</accession>